<dbReference type="Proteomes" id="UP000070133">
    <property type="component" value="Unassembled WGS sequence"/>
</dbReference>
<evidence type="ECO:0000256" key="1">
    <source>
        <dbReference type="SAM" id="SignalP"/>
    </source>
</evidence>
<proteinExistence type="predicted"/>
<evidence type="ECO:0000313" key="3">
    <source>
        <dbReference type="Proteomes" id="UP000070133"/>
    </source>
</evidence>
<dbReference type="OrthoDB" id="10499280at2759"/>
<name>A0A139H6C3_9PEZI</name>
<keyword evidence="1" id="KW-0732">Signal</keyword>
<feature type="signal peptide" evidence="1">
    <location>
        <begin position="1"/>
        <end position="17"/>
    </location>
</feature>
<evidence type="ECO:0000313" key="2">
    <source>
        <dbReference type="EMBL" id="KXS97908.1"/>
    </source>
</evidence>
<comment type="caution">
    <text evidence="2">The sequence shown here is derived from an EMBL/GenBank/DDBJ whole genome shotgun (WGS) entry which is preliminary data.</text>
</comment>
<dbReference type="AlphaFoldDB" id="A0A139H6C3"/>
<gene>
    <name evidence="2" type="ORF">AC578_4390</name>
</gene>
<feature type="chain" id="PRO_5007806358" evidence="1">
    <location>
        <begin position="18"/>
        <end position="137"/>
    </location>
</feature>
<organism evidence="2 3">
    <name type="scientific">Pseudocercospora eumusae</name>
    <dbReference type="NCBI Taxonomy" id="321146"/>
    <lineage>
        <taxon>Eukaryota</taxon>
        <taxon>Fungi</taxon>
        <taxon>Dikarya</taxon>
        <taxon>Ascomycota</taxon>
        <taxon>Pezizomycotina</taxon>
        <taxon>Dothideomycetes</taxon>
        <taxon>Dothideomycetidae</taxon>
        <taxon>Mycosphaerellales</taxon>
        <taxon>Mycosphaerellaceae</taxon>
        <taxon>Pseudocercospora</taxon>
    </lineage>
</organism>
<dbReference type="EMBL" id="LFZN01000129">
    <property type="protein sequence ID" value="KXS97908.1"/>
    <property type="molecule type" value="Genomic_DNA"/>
</dbReference>
<protein>
    <submittedName>
        <fullName evidence="2">Uncharacterized protein</fullName>
    </submittedName>
</protein>
<keyword evidence="3" id="KW-1185">Reference proteome</keyword>
<accession>A0A139H6C3</accession>
<reference evidence="2 3" key="1">
    <citation type="submission" date="2015-07" db="EMBL/GenBank/DDBJ databases">
        <title>Comparative genomics of the Sigatoka disease complex on banana suggests a link between parallel evolutionary changes in Pseudocercospora fijiensis and Pseudocercospora eumusae and increased virulence on the banana host.</title>
        <authorList>
            <person name="Chang T.-C."/>
            <person name="Salvucci A."/>
            <person name="Crous P.W."/>
            <person name="Stergiopoulos I."/>
        </authorList>
    </citation>
    <scope>NUCLEOTIDE SEQUENCE [LARGE SCALE GENOMIC DNA]</scope>
    <source>
        <strain evidence="2 3">CBS 114824</strain>
    </source>
</reference>
<sequence>MKSTILAITALASLALAMDATPRFIAVGPGLVVKRENAPYEVRGNGKLFRRSCDQNKGEVTLTCPAGQQVICNHKNGQYECYIKNGAAYCKSLGFQGELYYEDKNHNICCSHACKQNDVQCKNKLNKLQNAKAPCGP</sequence>